<reference evidence="2 3" key="1">
    <citation type="journal article" date="2011" name="Stand. Genomic Sci.">
        <title>Complete genome sequence of the filamentous gliding predatory bacterium Herpetosiphon aurantiacus type strain (114-95(T)).</title>
        <authorList>
            <person name="Kiss H."/>
            <person name="Nett M."/>
            <person name="Domin N."/>
            <person name="Martin K."/>
            <person name="Maresca J.A."/>
            <person name="Copeland A."/>
            <person name="Lapidus A."/>
            <person name="Lucas S."/>
            <person name="Berry K.W."/>
            <person name="Glavina Del Rio T."/>
            <person name="Dalin E."/>
            <person name="Tice H."/>
            <person name="Pitluck S."/>
            <person name="Richardson P."/>
            <person name="Bruce D."/>
            <person name="Goodwin L."/>
            <person name="Han C."/>
            <person name="Detter J.C."/>
            <person name="Schmutz J."/>
            <person name="Brettin T."/>
            <person name="Land M."/>
            <person name="Hauser L."/>
            <person name="Kyrpides N.C."/>
            <person name="Ivanova N."/>
            <person name="Goker M."/>
            <person name="Woyke T."/>
            <person name="Klenk H.P."/>
            <person name="Bryant D.A."/>
        </authorList>
    </citation>
    <scope>NUCLEOTIDE SEQUENCE [LARGE SCALE GENOMIC DNA]</scope>
    <source>
        <strain evidence="3">ATCC 23779 / DSM 785 / 114-95</strain>
    </source>
</reference>
<gene>
    <name evidence="2" type="ordered locus">Haur_2293</name>
</gene>
<feature type="transmembrane region" description="Helical" evidence="1">
    <location>
        <begin position="348"/>
        <end position="365"/>
    </location>
</feature>
<feature type="transmembrane region" description="Helical" evidence="1">
    <location>
        <begin position="122"/>
        <end position="142"/>
    </location>
</feature>
<evidence type="ECO:0008006" key="4">
    <source>
        <dbReference type="Google" id="ProtNLM"/>
    </source>
</evidence>
<feature type="transmembrane region" description="Helical" evidence="1">
    <location>
        <begin position="229"/>
        <end position="249"/>
    </location>
</feature>
<feature type="transmembrane region" description="Helical" evidence="1">
    <location>
        <begin position="377"/>
        <end position="395"/>
    </location>
</feature>
<feature type="transmembrane region" description="Helical" evidence="1">
    <location>
        <begin position="407"/>
        <end position="426"/>
    </location>
</feature>
<dbReference type="BioCyc" id="HAUR316274:GHYA-2321-MONOMER"/>
<keyword evidence="1" id="KW-0472">Membrane</keyword>
<sequence length="444" mass="49760">MRFPWRRLGTIVGWLIFGAWVGFGYNIVAQSGQQGVQTVDFQSYALAAERMQQQANPYPEISEAQAMWRSVHLWEQRMLNAPDPTAKLAVKAQYDQVGQIVGPYLYPPTLASIVAGLQLSGLGMATILSIATIIFVGFWLYLTNQSSAWTIWVILSMECLIGIVAGNIEFVLLLGSLVGGYWALYHSRLAAALIIALMLLIKPFYALFFVALALLAYCNLADQAARHALIKRIASIAAIALGLIGLEIWRWDRALRQETFNYLTHTLEYQWFNFPAAEQSPMSMWNRTPLQGLINLGIAPSVAQTLAFGLWLLVLGLSCWLVWRKQLGFTMLYGLSFILLYWGRPVGWSFSFIELIVLSLAWPWLKMWGKISLGSAMLGLIGSRWIALMLTAQAQGMPLNTLQTNTFAWESWLVLPLCLGCLGYAIHQQSQQPSTLNKQQMVIN</sequence>
<organism evidence="2 3">
    <name type="scientific">Herpetosiphon aurantiacus (strain ATCC 23779 / DSM 785 / 114-95)</name>
    <dbReference type="NCBI Taxonomy" id="316274"/>
    <lineage>
        <taxon>Bacteria</taxon>
        <taxon>Bacillati</taxon>
        <taxon>Chloroflexota</taxon>
        <taxon>Chloroflexia</taxon>
        <taxon>Herpetosiphonales</taxon>
        <taxon>Herpetosiphonaceae</taxon>
        <taxon>Herpetosiphon</taxon>
    </lineage>
</organism>
<keyword evidence="1" id="KW-0812">Transmembrane</keyword>
<feature type="transmembrane region" description="Helical" evidence="1">
    <location>
        <begin position="149"/>
        <end position="177"/>
    </location>
</feature>
<proteinExistence type="predicted"/>
<feature type="transmembrane region" description="Helical" evidence="1">
    <location>
        <begin position="189"/>
        <end position="217"/>
    </location>
</feature>
<dbReference type="HOGENOM" id="CLU_616453_0_0_0"/>
<accession>A9AXW7</accession>
<name>A9AXW7_HERA2</name>
<protein>
    <recommendedName>
        <fullName evidence="4">DUF2029 domain-containing protein</fullName>
    </recommendedName>
</protein>
<keyword evidence="1" id="KW-1133">Transmembrane helix</keyword>
<dbReference type="KEGG" id="hau:Haur_2293"/>
<keyword evidence="3" id="KW-1185">Reference proteome</keyword>
<dbReference type="Proteomes" id="UP000000787">
    <property type="component" value="Chromosome"/>
</dbReference>
<dbReference type="InParanoid" id="A9AXW7"/>
<feature type="transmembrane region" description="Helical" evidence="1">
    <location>
        <begin position="292"/>
        <end position="314"/>
    </location>
</feature>
<feature type="transmembrane region" description="Helical" evidence="1">
    <location>
        <begin position="326"/>
        <end position="342"/>
    </location>
</feature>
<evidence type="ECO:0000313" key="2">
    <source>
        <dbReference type="EMBL" id="ABX04933.1"/>
    </source>
</evidence>
<evidence type="ECO:0000313" key="3">
    <source>
        <dbReference type="Proteomes" id="UP000000787"/>
    </source>
</evidence>
<dbReference type="AlphaFoldDB" id="A9AXW7"/>
<dbReference type="EMBL" id="CP000875">
    <property type="protein sequence ID" value="ABX04933.1"/>
    <property type="molecule type" value="Genomic_DNA"/>
</dbReference>
<evidence type="ECO:0000256" key="1">
    <source>
        <dbReference type="SAM" id="Phobius"/>
    </source>
</evidence>